<dbReference type="KEGG" id="atr:18425228"/>
<dbReference type="Gene3D" id="1.10.287.110">
    <property type="entry name" value="DnaJ domain"/>
    <property type="match status" value="1"/>
</dbReference>
<evidence type="ECO:0000313" key="3">
    <source>
        <dbReference type="EMBL" id="ERM97273.1"/>
    </source>
</evidence>
<dbReference type="OMA" id="VHRCELE"/>
<feature type="compositionally biased region" description="Low complexity" evidence="1">
    <location>
        <begin position="20"/>
        <end position="30"/>
    </location>
</feature>
<dbReference type="SUPFAM" id="SSF46565">
    <property type="entry name" value="Chaperone J-domain"/>
    <property type="match status" value="1"/>
</dbReference>
<dbReference type="SMART" id="SM00271">
    <property type="entry name" value="DnaJ"/>
    <property type="match status" value="1"/>
</dbReference>
<evidence type="ECO:0000259" key="2">
    <source>
        <dbReference type="PROSITE" id="PS50076"/>
    </source>
</evidence>
<dbReference type="InterPro" id="IPR036869">
    <property type="entry name" value="J_dom_sf"/>
</dbReference>
<dbReference type="STRING" id="13333.W1NNK6"/>
<dbReference type="Gramene" id="ERM97273">
    <property type="protein sequence ID" value="ERM97273"/>
    <property type="gene ID" value="AMTR_s00119p00127910"/>
</dbReference>
<dbReference type="PRINTS" id="PR00625">
    <property type="entry name" value="JDOMAIN"/>
</dbReference>
<reference evidence="4" key="1">
    <citation type="journal article" date="2013" name="Science">
        <title>The Amborella genome and the evolution of flowering plants.</title>
        <authorList>
            <consortium name="Amborella Genome Project"/>
        </authorList>
    </citation>
    <scope>NUCLEOTIDE SEQUENCE [LARGE SCALE GENOMIC DNA]</scope>
</reference>
<dbReference type="PANTHER" id="PTHR45090">
    <property type="entry name" value="CHAPERONE PROTEIN DNAJ 20 CHLOROPLASTIC"/>
    <property type="match status" value="1"/>
</dbReference>
<evidence type="ECO:0000313" key="4">
    <source>
        <dbReference type="Proteomes" id="UP000017836"/>
    </source>
</evidence>
<protein>
    <recommendedName>
        <fullName evidence="2">J domain-containing protein</fullName>
    </recommendedName>
</protein>
<proteinExistence type="predicted"/>
<dbReference type="PANTHER" id="PTHR45090:SF6">
    <property type="entry name" value="J DOMAIN-CONTAINING PROTEIN"/>
    <property type="match status" value="1"/>
</dbReference>
<dbReference type="GO" id="GO:0009507">
    <property type="term" value="C:chloroplast"/>
    <property type="evidence" value="ECO:0000318"/>
    <property type="project" value="GO_Central"/>
</dbReference>
<dbReference type="InterPro" id="IPR001623">
    <property type="entry name" value="DnaJ_domain"/>
</dbReference>
<dbReference type="InterPro" id="IPR053232">
    <property type="entry name" value="DnaJ_C/III_chloroplastic"/>
</dbReference>
<organism evidence="3 4">
    <name type="scientific">Amborella trichopoda</name>
    <dbReference type="NCBI Taxonomy" id="13333"/>
    <lineage>
        <taxon>Eukaryota</taxon>
        <taxon>Viridiplantae</taxon>
        <taxon>Streptophyta</taxon>
        <taxon>Embryophyta</taxon>
        <taxon>Tracheophyta</taxon>
        <taxon>Spermatophyta</taxon>
        <taxon>Magnoliopsida</taxon>
        <taxon>Amborellales</taxon>
        <taxon>Amborellaceae</taxon>
        <taxon>Amborella</taxon>
    </lineage>
</organism>
<evidence type="ECO:0000256" key="1">
    <source>
        <dbReference type="SAM" id="MobiDB-lite"/>
    </source>
</evidence>
<name>W1NNK6_AMBTC</name>
<dbReference type="CDD" id="cd06257">
    <property type="entry name" value="DnaJ"/>
    <property type="match status" value="1"/>
</dbReference>
<dbReference type="OrthoDB" id="784706at2759"/>
<gene>
    <name evidence="3" type="ORF">AMTR_s00119p00127910</name>
</gene>
<dbReference type="Proteomes" id="UP000017836">
    <property type="component" value="Unassembled WGS sequence"/>
</dbReference>
<dbReference type="HOGENOM" id="CLU_017633_9_0_1"/>
<dbReference type="AlphaFoldDB" id="W1NNK6"/>
<feature type="region of interest" description="Disordered" evidence="1">
    <location>
        <begin position="1"/>
        <end position="30"/>
    </location>
</feature>
<dbReference type="Pfam" id="PF00226">
    <property type="entry name" value="DnaJ"/>
    <property type="match status" value="1"/>
</dbReference>
<dbReference type="eggNOG" id="KOG0712">
    <property type="taxonomic scope" value="Eukaryota"/>
</dbReference>
<accession>W1NNK6</accession>
<dbReference type="EMBL" id="KI396540">
    <property type="protein sequence ID" value="ERM97273.1"/>
    <property type="molecule type" value="Genomic_DNA"/>
</dbReference>
<sequence>MRRQYHPASSILPTSKPLLVPTKPKSVVSPKPRRLRLGARLTTAPQAHDTTTMYQRLSIPDTAGLEEIKAAYRRAALQWHPDTCRSQNRRHCTEQFIRVQEAYRVLSDPVLREQYDLNLENYQIAHSNFGDGFLCRQRNRGDRMRYYGNWEGQLEELGLRSDQKKSSWGARMRANQNKS</sequence>
<feature type="domain" description="J" evidence="2">
    <location>
        <begin position="52"/>
        <end position="119"/>
    </location>
</feature>
<keyword evidence="4" id="KW-1185">Reference proteome</keyword>
<dbReference type="PROSITE" id="PS50076">
    <property type="entry name" value="DNAJ_2"/>
    <property type="match status" value="1"/>
</dbReference>